<organism evidence="3 4">
    <name type="scientific">Parabacteroides johnsonii</name>
    <dbReference type="NCBI Taxonomy" id="387661"/>
    <lineage>
        <taxon>Bacteria</taxon>
        <taxon>Pseudomonadati</taxon>
        <taxon>Bacteroidota</taxon>
        <taxon>Bacteroidia</taxon>
        <taxon>Bacteroidales</taxon>
        <taxon>Tannerellaceae</taxon>
        <taxon>Parabacteroides</taxon>
    </lineage>
</organism>
<feature type="region of interest" description="Disordered" evidence="1">
    <location>
        <begin position="172"/>
        <end position="277"/>
    </location>
</feature>
<proteinExistence type="predicted"/>
<feature type="compositionally biased region" description="Basic and acidic residues" evidence="1">
    <location>
        <begin position="220"/>
        <end position="277"/>
    </location>
</feature>
<dbReference type="AlphaFoldDB" id="A0A9Q5SQA4"/>
<dbReference type="RefSeq" id="WP_087375558.1">
    <property type="nucleotide sequence ID" value="NZ_NFIJ01000016.1"/>
</dbReference>
<evidence type="ECO:0008006" key="5">
    <source>
        <dbReference type="Google" id="ProtNLM"/>
    </source>
</evidence>
<feature type="chain" id="PRO_5040248518" description="DUF3106 domain-containing protein" evidence="2">
    <location>
        <begin position="21"/>
        <end position="277"/>
    </location>
</feature>
<feature type="compositionally biased region" description="Basic and acidic residues" evidence="1">
    <location>
        <begin position="197"/>
        <end position="213"/>
    </location>
</feature>
<feature type="signal peptide" evidence="2">
    <location>
        <begin position="1"/>
        <end position="20"/>
    </location>
</feature>
<evidence type="ECO:0000313" key="3">
    <source>
        <dbReference type="EMBL" id="OUO04049.1"/>
    </source>
</evidence>
<gene>
    <name evidence="3" type="ORF">B5F96_13355</name>
</gene>
<name>A0A9Q5SQA4_9BACT</name>
<accession>A0A9Q5SQA4</accession>
<dbReference type="Proteomes" id="UP000195975">
    <property type="component" value="Unassembled WGS sequence"/>
</dbReference>
<reference evidence="4" key="1">
    <citation type="submission" date="2017-04" db="EMBL/GenBank/DDBJ databases">
        <title>Function of individual gut microbiota members based on whole genome sequencing of pure cultures obtained from chicken caecum.</title>
        <authorList>
            <person name="Medvecky M."/>
            <person name="Cejkova D."/>
            <person name="Polansky O."/>
            <person name="Karasova D."/>
            <person name="Kubasova T."/>
            <person name="Cizek A."/>
            <person name="Rychlik I."/>
        </authorList>
    </citation>
    <scope>NUCLEOTIDE SEQUENCE [LARGE SCALE GENOMIC DNA]</scope>
    <source>
        <strain evidence="4">An42</strain>
    </source>
</reference>
<sequence>MKRLSSILLAVLFCSLQGYAQFWISFGWNEPHCQNCLWMEQAIRMTNRQAAEYHKIIHRYGEKIEREARKHYRYWDQSAQKIYKLRMERDRKLQRILSPSQFRLYVRFVRETPTRIHDWRGWYNNPHYPDYRPSSSCHRYEDHYWHCQWEYTNNRWFDRFDDGKWYLGKYDRPGHDNGQWRPDKYDRPQPSHNNGRPHHDNGQWKPDKYDRPHHQGGRPGSDHHKNKHDKDKYDKKRPDRDKDRHYDKNKKEDKRSDKDRTNSRQRTSDRRSIEKSI</sequence>
<comment type="caution">
    <text evidence="3">The sequence shown here is derived from an EMBL/GenBank/DDBJ whole genome shotgun (WGS) entry which is preliminary data.</text>
</comment>
<evidence type="ECO:0000313" key="4">
    <source>
        <dbReference type="Proteomes" id="UP000195975"/>
    </source>
</evidence>
<evidence type="ECO:0000256" key="2">
    <source>
        <dbReference type="SAM" id="SignalP"/>
    </source>
</evidence>
<dbReference type="EMBL" id="NFIJ01000016">
    <property type="protein sequence ID" value="OUO04049.1"/>
    <property type="molecule type" value="Genomic_DNA"/>
</dbReference>
<evidence type="ECO:0000256" key="1">
    <source>
        <dbReference type="SAM" id="MobiDB-lite"/>
    </source>
</evidence>
<keyword evidence="2" id="KW-0732">Signal</keyword>
<protein>
    <recommendedName>
        <fullName evidence="5">DUF3106 domain-containing protein</fullName>
    </recommendedName>
</protein>